<gene>
    <name evidence="2" type="ORF">BGZ97_000675</name>
</gene>
<keyword evidence="1" id="KW-0732">Signal</keyword>
<comment type="caution">
    <text evidence="2">The sequence shown here is derived from an EMBL/GenBank/DDBJ whole genome shotgun (WGS) entry which is preliminary data.</text>
</comment>
<evidence type="ECO:0000313" key="3">
    <source>
        <dbReference type="Proteomes" id="UP000823405"/>
    </source>
</evidence>
<evidence type="ECO:0000313" key="2">
    <source>
        <dbReference type="EMBL" id="KAG0306615.1"/>
    </source>
</evidence>
<name>A0A9P6R1Z8_9FUNG</name>
<proteinExistence type="predicted"/>
<dbReference type="Gene3D" id="3.30.420.40">
    <property type="match status" value="2"/>
</dbReference>
<dbReference type="Proteomes" id="UP000823405">
    <property type="component" value="Unassembled WGS sequence"/>
</dbReference>
<dbReference type="SUPFAM" id="SSF53067">
    <property type="entry name" value="Actin-like ATPase domain"/>
    <property type="match status" value="1"/>
</dbReference>
<dbReference type="InterPro" id="IPR043129">
    <property type="entry name" value="ATPase_NBD"/>
</dbReference>
<feature type="signal peptide" evidence="1">
    <location>
        <begin position="1"/>
        <end position="29"/>
    </location>
</feature>
<accession>A0A9P6R1Z8</accession>
<dbReference type="EMBL" id="JAAAIN010001127">
    <property type="protein sequence ID" value="KAG0306615.1"/>
    <property type="molecule type" value="Genomic_DNA"/>
</dbReference>
<organism evidence="2 3">
    <name type="scientific">Linnemannia gamsii</name>
    <dbReference type="NCBI Taxonomy" id="64522"/>
    <lineage>
        <taxon>Eukaryota</taxon>
        <taxon>Fungi</taxon>
        <taxon>Fungi incertae sedis</taxon>
        <taxon>Mucoromycota</taxon>
        <taxon>Mortierellomycotina</taxon>
        <taxon>Mortierellomycetes</taxon>
        <taxon>Mortierellales</taxon>
        <taxon>Mortierellaceae</taxon>
        <taxon>Linnemannia</taxon>
    </lineage>
</organism>
<dbReference type="AlphaFoldDB" id="A0A9P6R1Z8"/>
<evidence type="ECO:0000256" key="1">
    <source>
        <dbReference type="SAM" id="SignalP"/>
    </source>
</evidence>
<dbReference type="OrthoDB" id="2438008at2759"/>
<reference evidence="2" key="1">
    <citation type="journal article" date="2020" name="Fungal Divers.">
        <title>Resolving the Mortierellaceae phylogeny through synthesis of multi-gene phylogenetics and phylogenomics.</title>
        <authorList>
            <person name="Vandepol N."/>
            <person name="Liber J."/>
            <person name="Desiro A."/>
            <person name="Na H."/>
            <person name="Kennedy M."/>
            <person name="Barry K."/>
            <person name="Grigoriev I.V."/>
            <person name="Miller A.N."/>
            <person name="O'Donnell K."/>
            <person name="Stajich J.E."/>
            <person name="Bonito G."/>
        </authorList>
    </citation>
    <scope>NUCLEOTIDE SEQUENCE</scope>
    <source>
        <strain evidence="2">NVP60</strain>
    </source>
</reference>
<sequence length="578" mass="65441">MQQSKTSVIVALATAVALAVTTLVPSSMASPISILNSQKQSPFKASVNKQTICGTVIAIDFGEDEFSVGYINPATNTYELFPNKEGEDLTASFVRVVDHLDGTRDVIIGKEAMLRPLNAREKASVEMKKLKTKQYSADHPTTNFSLPIPDHYYEFRADVTYGLGKYDTVYFSDRDQNRAWRLKSMVPFFISTDEGEFAVVGDEWGTIPGFQSVSTSMSSSGDYMKECVRTPEEMDWNAERKRRHDEQRLVVASLMMGRAKELAETRLQGENKVNFAVVTIPSLTTASTKYSQPEFTVEAVARAGLQSVSVVEESEAAVLAYQPVIAQAEVLTRRPQTIVMYYLNDITEGITVFEASSRGGESVESESKGVEGYLRLKKVAKYHFYQSVERRMQDTLGKRMYDRYTQGHYYTDETSQWGDKYGVEVTEKRPTHPLELRPALGWIMGFLRRSQWARRWGPETADVQEKIYLSAFDYVLLSHQEFWDFEREFLKTHYGNMLGRAYEKSGVKVEERAEKVDMFLLVDQSQFRNISSAIMKEALGADVKELFDPEIQPRFAASYGAARLAEYFTKQASHSSCT</sequence>
<feature type="chain" id="PRO_5040351320" evidence="1">
    <location>
        <begin position="30"/>
        <end position="578"/>
    </location>
</feature>
<protein>
    <submittedName>
        <fullName evidence="2">Uncharacterized protein</fullName>
    </submittedName>
</protein>
<keyword evidence="3" id="KW-1185">Reference proteome</keyword>